<sequence length="74" mass="8044">MNVVQNMSTRSPETRGEAWTSLATASRTWDLYESMKNLTTSFTVESTAASLGGRSTNLTRSESAAAARDLVWLA</sequence>
<reference evidence="1 2" key="1">
    <citation type="submission" date="2024-04" db="EMBL/GenBank/DDBJ databases">
        <authorList>
            <person name="Fracassetti M."/>
        </authorList>
    </citation>
    <scope>NUCLEOTIDE SEQUENCE [LARGE SCALE GENOMIC DNA]</scope>
</reference>
<organism evidence="1 2">
    <name type="scientific">Linum trigynum</name>
    <dbReference type="NCBI Taxonomy" id="586398"/>
    <lineage>
        <taxon>Eukaryota</taxon>
        <taxon>Viridiplantae</taxon>
        <taxon>Streptophyta</taxon>
        <taxon>Embryophyta</taxon>
        <taxon>Tracheophyta</taxon>
        <taxon>Spermatophyta</taxon>
        <taxon>Magnoliopsida</taxon>
        <taxon>eudicotyledons</taxon>
        <taxon>Gunneridae</taxon>
        <taxon>Pentapetalae</taxon>
        <taxon>rosids</taxon>
        <taxon>fabids</taxon>
        <taxon>Malpighiales</taxon>
        <taxon>Linaceae</taxon>
        <taxon>Linum</taxon>
    </lineage>
</organism>
<evidence type="ECO:0000313" key="2">
    <source>
        <dbReference type="Proteomes" id="UP001497516"/>
    </source>
</evidence>
<keyword evidence="2" id="KW-1185">Reference proteome</keyword>
<gene>
    <name evidence="1" type="ORF">LTRI10_LOCUS43435</name>
</gene>
<accession>A0AAV2G1K4</accession>
<proteinExistence type="predicted"/>
<protein>
    <submittedName>
        <fullName evidence="1">Uncharacterized protein</fullName>
    </submittedName>
</protein>
<dbReference type="AlphaFoldDB" id="A0AAV2G1K4"/>
<name>A0AAV2G1K4_9ROSI</name>
<dbReference type="Proteomes" id="UP001497516">
    <property type="component" value="Chromosome 7"/>
</dbReference>
<evidence type="ECO:0000313" key="1">
    <source>
        <dbReference type="EMBL" id="CAL1403505.1"/>
    </source>
</evidence>
<dbReference type="EMBL" id="OZ034820">
    <property type="protein sequence ID" value="CAL1403505.1"/>
    <property type="molecule type" value="Genomic_DNA"/>
</dbReference>